<reference evidence="10" key="1">
    <citation type="submission" date="2019-08" db="EMBL/GenBank/DDBJ databases">
        <title>Genomic characterization of a novel candidate phylum (ARYD3) from a high temperature, high salinity tertiary oil reservoir in north central Oklahoma, USA.</title>
        <authorList>
            <person name="Youssef N.H."/>
            <person name="Yadav A."/>
            <person name="Elshahed M.S."/>
        </authorList>
    </citation>
    <scope>NUCLEOTIDE SEQUENCE [LARGE SCALE GENOMIC DNA]</scope>
    <source>
        <strain evidence="10">ARYD3</strain>
    </source>
</reference>
<keyword evidence="2" id="KW-1003">Cell membrane</keyword>
<evidence type="ECO:0000313" key="10">
    <source>
        <dbReference type="EMBL" id="TYB31730.1"/>
    </source>
</evidence>
<feature type="domain" description="NADH:quinone oxidoreductase/Mrp antiporter transmembrane" evidence="9">
    <location>
        <begin position="114"/>
        <end position="389"/>
    </location>
</feature>
<dbReference type="InterPro" id="IPR001750">
    <property type="entry name" value="ND/Mrp_TM"/>
</dbReference>
<dbReference type="Proteomes" id="UP000324143">
    <property type="component" value="Unassembled WGS sequence"/>
</dbReference>
<organism evidence="10 11">
    <name type="scientific">Candidatus Mcinerneyibacterium aminivorans</name>
    <dbReference type="NCBI Taxonomy" id="2703815"/>
    <lineage>
        <taxon>Bacteria</taxon>
        <taxon>Candidatus Macinerneyibacteriota</taxon>
        <taxon>Candidatus Mcinerneyibacteria</taxon>
        <taxon>Candidatus Mcinerneyibacteriales</taxon>
        <taxon>Candidatus Mcinerneyibacteriaceae</taxon>
        <taxon>Candidatus Mcinerneyibacterium</taxon>
    </lineage>
</organism>
<dbReference type="EMBL" id="VSIX01000029">
    <property type="protein sequence ID" value="TYB31730.1"/>
    <property type="molecule type" value="Genomic_DNA"/>
</dbReference>
<feature type="transmembrane region" description="Helical" evidence="8">
    <location>
        <begin position="439"/>
        <end position="461"/>
    </location>
</feature>
<name>A0A5D0MJV5_9BACT</name>
<feature type="transmembrane region" description="Helical" evidence="8">
    <location>
        <begin position="395"/>
        <end position="418"/>
    </location>
</feature>
<gene>
    <name evidence="10" type="ORF">FXF47_02350</name>
</gene>
<feature type="transmembrane region" description="Helical" evidence="8">
    <location>
        <begin position="31"/>
        <end position="49"/>
    </location>
</feature>
<dbReference type="Pfam" id="PF00361">
    <property type="entry name" value="Proton_antipo_M"/>
    <property type="match status" value="1"/>
</dbReference>
<dbReference type="AlphaFoldDB" id="A0A5D0MJV5"/>
<keyword evidence="3 7" id="KW-0812">Transmembrane</keyword>
<feature type="transmembrane region" description="Helical" evidence="8">
    <location>
        <begin position="350"/>
        <end position="375"/>
    </location>
</feature>
<evidence type="ECO:0000256" key="4">
    <source>
        <dbReference type="ARBA" id="ARBA00022989"/>
    </source>
</evidence>
<protein>
    <recommendedName>
        <fullName evidence="9">NADH:quinone oxidoreductase/Mrp antiporter transmembrane domain-containing protein</fullName>
    </recommendedName>
</protein>
<keyword evidence="6 8" id="KW-0472">Membrane</keyword>
<feature type="transmembrane region" description="Helical" evidence="8">
    <location>
        <begin position="255"/>
        <end position="277"/>
    </location>
</feature>
<evidence type="ECO:0000259" key="9">
    <source>
        <dbReference type="Pfam" id="PF00361"/>
    </source>
</evidence>
<feature type="transmembrane region" description="Helical" evidence="8">
    <location>
        <begin position="189"/>
        <end position="210"/>
    </location>
</feature>
<evidence type="ECO:0000313" key="11">
    <source>
        <dbReference type="Proteomes" id="UP000324143"/>
    </source>
</evidence>
<evidence type="ECO:0000256" key="8">
    <source>
        <dbReference type="SAM" id="Phobius"/>
    </source>
</evidence>
<keyword evidence="5" id="KW-0560">Oxidoreductase</keyword>
<keyword evidence="11" id="KW-1185">Reference proteome</keyword>
<evidence type="ECO:0000256" key="2">
    <source>
        <dbReference type="ARBA" id="ARBA00022475"/>
    </source>
</evidence>
<evidence type="ECO:0000256" key="5">
    <source>
        <dbReference type="ARBA" id="ARBA00023002"/>
    </source>
</evidence>
<feature type="transmembrane region" description="Helical" evidence="8">
    <location>
        <begin position="576"/>
        <end position="596"/>
    </location>
</feature>
<evidence type="ECO:0000256" key="3">
    <source>
        <dbReference type="ARBA" id="ARBA00022692"/>
    </source>
</evidence>
<feature type="transmembrane region" description="Helical" evidence="8">
    <location>
        <begin position="64"/>
        <end position="82"/>
    </location>
</feature>
<evidence type="ECO:0000256" key="1">
    <source>
        <dbReference type="ARBA" id="ARBA00004651"/>
    </source>
</evidence>
<dbReference type="PANTHER" id="PTHR42682">
    <property type="entry name" value="HYDROGENASE-4 COMPONENT F"/>
    <property type="match status" value="1"/>
</dbReference>
<feature type="transmembrane region" description="Helical" evidence="8">
    <location>
        <begin position="6"/>
        <end position="22"/>
    </location>
</feature>
<comment type="subcellular location">
    <subcellularLocation>
        <location evidence="1">Cell membrane</location>
        <topology evidence="1">Multi-pass membrane protein</topology>
    </subcellularLocation>
    <subcellularLocation>
        <location evidence="7">Membrane</location>
        <topology evidence="7">Multi-pass membrane protein</topology>
    </subcellularLocation>
</comment>
<dbReference type="InterPro" id="IPR052175">
    <property type="entry name" value="ComplexI-like_HydComp"/>
</dbReference>
<accession>A0A5D0MJV5</accession>
<feature type="transmembrane region" description="Helical" evidence="8">
    <location>
        <begin position="481"/>
        <end position="501"/>
    </location>
</feature>
<evidence type="ECO:0000256" key="7">
    <source>
        <dbReference type="RuleBase" id="RU000320"/>
    </source>
</evidence>
<evidence type="ECO:0000256" key="6">
    <source>
        <dbReference type="ARBA" id="ARBA00023136"/>
    </source>
</evidence>
<dbReference type="PRINTS" id="PR01434">
    <property type="entry name" value="NADHDHGNASE5"/>
</dbReference>
<proteinExistence type="predicted"/>
<dbReference type="GO" id="GO:0016491">
    <property type="term" value="F:oxidoreductase activity"/>
    <property type="evidence" value="ECO:0007669"/>
    <property type="project" value="UniProtKB-KW"/>
</dbReference>
<keyword evidence="4 8" id="KW-1133">Transmembrane helix</keyword>
<feature type="transmembrane region" description="Helical" evidence="8">
    <location>
        <begin position="94"/>
        <end position="111"/>
    </location>
</feature>
<comment type="caution">
    <text evidence="10">The sequence shown here is derived from an EMBL/GenBank/DDBJ whole genome shotgun (WGS) entry which is preliminary data.</text>
</comment>
<feature type="transmembrane region" description="Helical" evidence="8">
    <location>
        <begin position="148"/>
        <end position="169"/>
    </location>
</feature>
<dbReference type="GO" id="GO:0005886">
    <property type="term" value="C:plasma membrane"/>
    <property type="evidence" value="ECO:0007669"/>
    <property type="project" value="UniProtKB-SubCell"/>
</dbReference>
<feature type="transmembrane region" description="Helical" evidence="8">
    <location>
        <begin position="117"/>
        <end position="136"/>
    </location>
</feature>
<dbReference type="PANTHER" id="PTHR42682:SF4">
    <property type="entry name" value="NADH-UBIQUINONE_PLASTOQUINONE"/>
    <property type="match status" value="1"/>
</dbReference>
<sequence length="598" mass="66428">MNLILLTIAIPLIAGFLIFILPKKFTNITKFLSTISILISFIINIILFINTEKIVNNYFMFDNLSKFILLFIGLFAVFVIIYSLKYIESVTENINMYFSYILFTVSASYGAALANNLILLSVFWGFLGFTLYMLINTNDNATAESSKAFIIIGATDSLMIIGIGILYYITSSLNISSINISLKQGPIFLPTIAFLTFVAAAFAKAGAMPFHTWIPDMSEKAPIPVTAFLPASLDKLLGIYLLARISISVFELNSSMTFILLLFGSITIIAAVFMALVQHDLRKLLSYHAISQVGYMVLGIGTGNPVGIAGGLFHMLNHSIYKSNLFLISGSVKYRTNTMNMDKLGGLAKYMPITFIGAVIASLSISGVPPFNGFVSKWMVYQGLIDMGKAGSKLWILWLVAAMFGSALTLASFMKVIYSVFLGRSEKKWSFGDVNWTMLLPIIFLSILCVGFGVFAFAVPLKLFIIPALGEIGLFGLWNSQMATLLMLVGIALGFLIYLIGNMKNVRESDIFIGGEEIPSNKRVTGTEFYDSIRDISILDKIYKMAEKKYFDLYEMLKKFTFAITNRLRLIHSGKLVAYILWIFFGMAVLFILLNIRG</sequence>